<dbReference type="EMBL" id="JBHSDK010000012">
    <property type="protein sequence ID" value="MFC4335152.1"/>
    <property type="molecule type" value="Genomic_DNA"/>
</dbReference>
<protein>
    <submittedName>
        <fullName evidence="1">Uncharacterized protein</fullName>
    </submittedName>
</protein>
<evidence type="ECO:0000313" key="1">
    <source>
        <dbReference type="EMBL" id="MFC4335152.1"/>
    </source>
</evidence>
<reference evidence="2" key="1">
    <citation type="journal article" date="2019" name="Int. J. Syst. Evol. Microbiol.">
        <title>The Global Catalogue of Microorganisms (GCM) 10K type strain sequencing project: providing services to taxonomists for standard genome sequencing and annotation.</title>
        <authorList>
            <consortium name="The Broad Institute Genomics Platform"/>
            <consortium name="The Broad Institute Genome Sequencing Center for Infectious Disease"/>
            <person name="Wu L."/>
            <person name="Ma J."/>
        </authorList>
    </citation>
    <scope>NUCLEOTIDE SEQUENCE [LARGE SCALE GENOMIC DNA]</scope>
    <source>
        <strain evidence="2">IBRC-M 10908</strain>
    </source>
</reference>
<proteinExistence type="predicted"/>
<comment type="caution">
    <text evidence="1">The sequence shown here is derived from an EMBL/GenBank/DDBJ whole genome shotgun (WGS) entry which is preliminary data.</text>
</comment>
<keyword evidence="2" id="KW-1185">Reference proteome</keyword>
<dbReference type="RefSeq" id="WP_380619565.1">
    <property type="nucleotide sequence ID" value="NZ_JBHSDK010000012.1"/>
</dbReference>
<sequence length="95" mass="10743">MDDMRNTGILGLKAPEVRGDEIARIAHEGGDYRLTLDGIILYVSDAGTGECIAAANTLLWFQPNWRWYGEYRLKPIEWTGALGDKVCQAIRPYRE</sequence>
<dbReference type="Proteomes" id="UP001595823">
    <property type="component" value="Unassembled WGS sequence"/>
</dbReference>
<name>A0ABV8TX32_9ACTN</name>
<gene>
    <name evidence="1" type="ORF">ACFPET_08060</name>
</gene>
<organism evidence="1 2">
    <name type="scientific">Salininema proteolyticum</name>
    <dbReference type="NCBI Taxonomy" id="1607685"/>
    <lineage>
        <taxon>Bacteria</taxon>
        <taxon>Bacillati</taxon>
        <taxon>Actinomycetota</taxon>
        <taxon>Actinomycetes</taxon>
        <taxon>Glycomycetales</taxon>
        <taxon>Glycomycetaceae</taxon>
        <taxon>Salininema</taxon>
    </lineage>
</organism>
<evidence type="ECO:0000313" key="2">
    <source>
        <dbReference type="Proteomes" id="UP001595823"/>
    </source>
</evidence>
<accession>A0ABV8TX32</accession>